<dbReference type="Gene3D" id="3.90.1580.10">
    <property type="entry name" value="paralog of FGE (formylglycine-generating enzyme)"/>
    <property type="match status" value="1"/>
</dbReference>
<feature type="domain" description="Sulfatase-modifying factor enzyme-like" evidence="2">
    <location>
        <begin position="139"/>
        <end position="294"/>
    </location>
</feature>
<feature type="compositionally biased region" description="Basic and acidic residues" evidence="1">
    <location>
        <begin position="325"/>
        <end position="336"/>
    </location>
</feature>
<comment type="caution">
    <text evidence="3">The sequence shown here is derived from an EMBL/GenBank/DDBJ whole genome shotgun (WGS) entry which is preliminary data.</text>
</comment>
<dbReference type="Pfam" id="PF03781">
    <property type="entry name" value="FGE-sulfatase"/>
    <property type="match status" value="1"/>
</dbReference>
<feature type="region of interest" description="Disordered" evidence="1">
    <location>
        <begin position="33"/>
        <end position="68"/>
    </location>
</feature>
<feature type="compositionally biased region" description="Pro residues" evidence="1">
    <location>
        <begin position="46"/>
        <end position="55"/>
    </location>
</feature>
<proteinExistence type="predicted"/>
<evidence type="ECO:0000313" key="3">
    <source>
        <dbReference type="EMBL" id="MDC0745598.1"/>
    </source>
</evidence>
<keyword evidence="4" id="KW-1185">Reference proteome</keyword>
<name>A0ABT5EUV3_9BACT</name>
<sequence length="336" mass="37214">MRSREAVVFPLVLAGSLALAALLLSPRAAERREAQPSASAAASIEAPPPPPPLLAPAPKEKPPPPSYVQVSPESATACGPGMVLVDGIYCPFVGHRCLKYREDVKDVCERFGPEVLCEGRLERRRFCIDVYEYPNMEGVKPAVMADWNEARRACEVEDKRLCTVEEWEFACEGPGMWPYPYGAERDAEACNIDKPVEPPDFDAFSDPRRVSAEVDRLDRRVASGELHRCVSPFGVHDMTGNVDEWVDNPQGKRLEAPYRSSLKGGYWGPIRARCRPITSTHNEWFSFYQVGFRCCGDPKDGGRAGPAPAGKRPRLGRMNLPPRNVPERSKPAPESP</sequence>
<accession>A0ABT5EUV3</accession>
<feature type="compositionally biased region" description="Low complexity" evidence="1">
    <location>
        <begin position="35"/>
        <end position="45"/>
    </location>
</feature>
<evidence type="ECO:0000259" key="2">
    <source>
        <dbReference type="Pfam" id="PF03781"/>
    </source>
</evidence>
<evidence type="ECO:0000256" key="1">
    <source>
        <dbReference type="SAM" id="MobiDB-lite"/>
    </source>
</evidence>
<dbReference type="PANTHER" id="PTHR23150">
    <property type="entry name" value="SULFATASE MODIFYING FACTOR 1, 2"/>
    <property type="match status" value="1"/>
</dbReference>
<dbReference type="Proteomes" id="UP001221411">
    <property type="component" value="Unassembled WGS sequence"/>
</dbReference>
<gene>
    <name evidence="3" type="ORF">POL67_29980</name>
</gene>
<dbReference type="InterPro" id="IPR016187">
    <property type="entry name" value="CTDL_fold"/>
</dbReference>
<feature type="region of interest" description="Disordered" evidence="1">
    <location>
        <begin position="299"/>
        <end position="336"/>
    </location>
</feature>
<evidence type="ECO:0000313" key="4">
    <source>
        <dbReference type="Proteomes" id="UP001221411"/>
    </source>
</evidence>
<organism evidence="3 4">
    <name type="scientific">Polyangium mundeleinium</name>
    <dbReference type="NCBI Taxonomy" id="2995306"/>
    <lineage>
        <taxon>Bacteria</taxon>
        <taxon>Pseudomonadati</taxon>
        <taxon>Myxococcota</taxon>
        <taxon>Polyangia</taxon>
        <taxon>Polyangiales</taxon>
        <taxon>Polyangiaceae</taxon>
        <taxon>Polyangium</taxon>
    </lineage>
</organism>
<reference evidence="3 4" key="1">
    <citation type="submission" date="2022-11" db="EMBL/GenBank/DDBJ databases">
        <title>Minimal conservation of predation-associated metabolite biosynthetic gene clusters underscores biosynthetic potential of Myxococcota including descriptions for ten novel species: Archangium lansinium sp. nov., Myxococcus landrumus sp. nov., Nannocystis bai.</title>
        <authorList>
            <person name="Ahearne A."/>
            <person name="Stevens C."/>
            <person name="Dowd S."/>
        </authorList>
    </citation>
    <scope>NUCLEOTIDE SEQUENCE [LARGE SCALE GENOMIC DNA]</scope>
    <source>
        <strain evidence="3 4">RJM3</strain>
    </source>
</reference>
<dbReference type="SUPFAM" id="SSF56436">
    <property type="entry name" value="C-type lectin-like"/>
    <property type="match status" value="1"/>
</dbReference>
<dbReference type="InterPro" id="IPR042095">
    <property type="entry name" value="SUMF_sf"/>
</dbReference>
<dbReference type="InterPro" id="IPR051043">
    <property type="entry name" value="Sulfatase_Mod_Factor_Kinase"/>
</dbReference>
<protein>
    <submittedName>
        <fullName evidence="3">SUMF1/EgtB/PvdO family nonheme iron enzyme</fullName>
    </submittedName>
</protein>
<dbReference type="RefSeq" id="WP_271923282.1">
    <property type="nucleotide sequence ID" value="NZ_JAQNDO010000001.1"/>
</dbReference>
<dbReference type="InterPro" id="IPR005532">
    <property type="entry name" value="SUMF_dom"/>
</dbReference>
<dbReference type="PANTHER" id="PTHR23150:SF19">
    <property type="entry name" value="FORMYLGLYCINE-GENERATING ENZYME"/>
    <property type="match status" value="1"/>
</dbReference>
<dbReference type="EMBL" id="JAQNDO010000001">
    <property type="protein sequence ID" value="MDC0745598.1"/>
    <property type="molecule type" value="Genomic_DNA"/>
</dbReference>